<evidence type="ECO:0000313" key="1">
    <source>
        <dbReference type="EMBL" id="KKM62461.1"/>
    </source>
</evidence>
<organism evidence="1">
    <name type="scientific">marine sediment metagenome</name>
    <dbReference type="NCBI Taxonomy" id="412755"/>
    <lineage>
        <taxon>unclassified sequences</taxon>
        <taxon>metagenomes</taxon>
        <taxon>ecological metagenomes</taxon>
    </lineage>
</organism>
<sequence length="974" mass="107826">EIAGEDAIVAVHLRPDGRFDIAVGRKGSPLDNSNNFTQFSEEGFFAGQTVSVNGSNRIYIGKSGEQSFVRIPGDPRLIKIDIKDIRRPKDVSVKDPVESPTTPEKQLEGVITPEEVEVFKALKEEMHPTEPSTEARTFDQIRAIASTNGLELTRTASNTFSVRDQATGQELFKGATKEEAEAFINDIGQNETVVFDGDVPIDTGIPGSVTPPPSPGLRVNEPMDFPPNTKVGTIIDLFQTLTPFITPFKDWAAATDNILGTRIFSEVYLKTQEPHGRALARSILKLRELQKIEKIAKDAGLSPSDMEMVFDYIETRSIQDLLGSHLKGKGPLKNRSATADEIASYELLKELDVDTQRLYEYIRLRNQLFYAEAQSLETNVKNLDPTIKKSIEDEIIDSKDMTPNEMAGVDIFDHIRAQDLNDLSLYVVSRLVEAERGGALSQADFAAKNKMTAAQIRVADEIVRIQDEVAAIPDVPIDDAQLIRGYMAHYAQQQTASPEGSILNQGGVSRDMSFVNSMIRSGETNAYDRNPISVTARYIRNAFNVIEFNDAWNDAKRYVDKELGGQFGREGSVASWVARSYLSDIRGIPGAATKFTQQAVDAFFKKMGWKMELNIRRDLVNTYLAMTNAAFMGARPGLAVRDLMQLSIFHYSRFGFFGKRTMRALTLATKLGQEGTKQLRDTGELPTIGIVEFETATQMEASAIGKTMKGLPAMTRKVAEVGLTMSGQRNAYEFGYKGILLEARETALREITNFVDDKITKEEAYKRIGLDTYNLQTKKAFDAFVTAGEYERAANFLGQQTAREIMGVYGRANHPWGWGTNLGRLMSHYGTWSSNALAFTLGGISRGSKRQRLAFATRLGMTQAALIGAGDAVGLNIHSWLVLPGLFFTGGPAVQTADLIITALTGYGRDKDAAKKRLMQLFPASDDPRSMFIPGSYVVGDWLFAIKNAKNPIEFFGRGFSIPLQKGRSWLDEF</sequence>
<comment type="caution">
    <text evidence="1">The sequence shown here is derived from an EMBL/GenBank/DDBJ whole genome shotgun (WGS) entry which is preliminary data.</text>
</comment>
<reference evidence="1" key="1">
    <citation type="journal article" date="2015" name="Nature">
        <title>Complex archaea that bridge the gap between prokaryotes and eukaryotes.</title>
        <authorList>
            <person name="Spang A."/>
            <person name="Saw J.H."/>
            <person name="Jorgensen S.L."/>
            <person name="Zaremba-Niedzwiedzka K."/>
            <person name="Martijn J."/>
            <person name="Lind A.E."/>
            <person name="van Eijk R."/>
            <person name="Schleper C."/>
            <person name="Guy L."/>
            <person name="Ettema T.J."/>
        </authorList>
    </citation>
    <scope>NUCLEOTIDE SEQUENCE</scope>
</reference>
<name>A0A0F9JJG0_9ZZZZ</name>
<dbReference type="AlphaFoldDB" id="A0A0F9JJG0"/>
<accession>A0A0F9JJG0</accession>
<proteinExistence type="predicted"/>
<feature type="non-terminal residue" evidence="1">
    <location>
        <position position="1"/>
    </location>
</feature>
<gene>
    <name evidence="1" type="ORF">LCGC14_1521460</name>
</gene>
<dbReference type="EMBL" id="LAZR01011290">
    <property type="protein sequence ID" value="KKM62461.1"/>
    <property type="molecule type" value="Genomic_DNA"/>
</dbReference>
<protein>
    <submittedName>
        <fullName evidence="1">Uncharacterized protein</fullName>
    </submittedName>
</protein>